<dbReference type="GO" id="GO:0003677">
    <property type="term" value="F:DNA binding"/>
    <property type="evidence" value="ECO:0007669"/>
    <property type="project" value="InterPro"/>
</dbReference>
<protein>
    <submittedName>
        <fullName evidence="3">Putative ATPase</fullName>
    </submittedName>
</protein>
<dbReference type="SUPFAM" id="SSF52540">
    <property type="entry name" value="P-loop containing nucleoside triphosphate hydrolases"/>
    <property type="match status" value="1"/>
</dbReference>
<dbReference type="Proteomes" id="UP000294257">
    <property type="component" value="Unassembled WGS sequence"/>
</dbReference>
<keyword evidence="1" id="KW-0802">TPR repeat</keyword>
<dbReference type="SUPFAM" id="SSF48452">
    <property type="entry name" value="TPR-like"/>
    <property type="match status" value="1"/>
</dbReference>
<keyword evidence="4" id="KW-1185">Reference proteome</keyword>
<dbReference type="InterPro" id="IPR001387">
    <property type="entry name" value="Cro/C1-type_HTH"/>
</dbReference>
<dbReference type="InterPro" id="IPR002182">
    <property type="entry name" value="NB-ARC"/>
</dbReference>
<dbReference type="PANTHER" id="PTHR47691">
    <property type="entry name" value="REGULATOR-RELATED"/>
    <property type="match status" value="1"/>
</dbReference>
<dbReference type="PANTHER" id="PTHR47691:SF3">
    <property type="entry name" value="HTH-TYPE TRANSCRIPTIONAL REGULATOR RV0890C-RELATED"/>
    <property type="match status" value="1"/>
</dbReference>
<sequence>MRRELSSRGSFGALLRHLRVATGLSQEELSERSGLSVRAIRNLESGRTSRPYGRSVRALADALGLDEPARAELLSAAHSHVAPSTQETEPTTVWQTRPAQLPADLPDFTGREQLVTELRNCLVDAGRTVPVAAITGAGGLGKTALAVHVAGQVAEHFPDGQLFAQLRGTSAEPLAPSRVLSRFLGDLGINAQALPVDEATLVGLYRTLLSGRRVLIVLDDAADAGQVRPLLPGSPGCAVLVTTRNRLADLEAGRPRSLQALDDRESAELFHTIVGPERAAAEPAAVREILQVCGGLPLAIRIVAARLASRPTWTIAGLAARLADERHRLDEMSVGDLHVRASFEVSYTAFAIRNRVVVTTAASLFRLLGVWPGVDISVPAAAALLDCPVAEIAPALEELVDASLIESAGDDRYRFHDLLRLYAAERTRHEDPATTRRDALRRLLTWYLHTAAEAIAVIEPARRKARVDPAELRAMGIEKLTFADHDSALNWCETELDNIVTATKLASSDGFHEIAWRLPTIMWRFFQRRSHWTEWFETHRIALDSARRLGNRSAEGWLLNYLGSAHLQKHEAAEAETCLLQSLEIVREVGERHAEARTMTNLGAVALQRAHWDEAIDWLNQALAVCKEVGDLFAEAATRSVLGDALGQTGEIEDALAMLEASLDIRSRIGQKAGQADSLDLLGDLHRRIGRPHDALGYLKRALTLREETGDRHGQAISLSNLAQVQLALGAPRKAAANFHRAVAIQREIGHVPGEREILGKMAAIPPRAGKD</sequence>
<accession>A0A4Q7KH52</accession>
<evidence type="ECO:0000313" key="3">
    <source>
        <dbReference type="EMBL" id="RZS34220.1"/>
    </source>
</evidence>
<evidence type="ECO:0000256" key="1">
    <source>
        <dbReference type="PROSITE-ProRule" id="PRU00339"/>
    </source>
</evidence>
<dbReference type="InterPro" id="IPR042197">
    <property type="entry name" value="Apaf_helical"/>
</dbReference>
<comment type="caution">
    <text evidence="3">The sequence shown here is derived from an EMBL/GenBank/DDBJ whole genome shotgun (WGS) entry which is preliminary data.</text>
</comment>
<dbReference type="Gene3D" id="3.40.50.300">
    <property type="entry name" value="P-loop containing nucleotide triphosphate hydrolases"/>
    <property type="match status" value="1"/>
</dbReference>
<dbReference type="Pfam" id="PF13424">
    <property type="entry name" value="TPR_12"/>
    <property type="match status" value="2"/>
</dbReference>
<name>A0A4Q7KH52_9PSEU</name>
<dbReference type="InterPro" id="IPR011990">
    <property type="entry name" value="TPR-like_helical_dom_sf"/>
</dbReference>
<dbReference type="GO" id="GO:0043531">
    <property type="term" value="F:ADP binding"/>
    <property type="evidence" value="ECO:0007669"/>
    <property type="project" value="InterPro"/>
</dbReference>
<dbReference type="AlphaFoldDB" id="A0A4Q7KH52"/>
<proteinExistence type="predicted"/>
<dbReference type="Gene3D" id="1.25.40.10">
    <property type="entry name" value="Tetratricopeptide repeat domain"/>
    <property type="match status" value="1"/>
</dbReference>
<dbReference type="CDD" id="cd00093">
    <property type="entry name" value="HTH_XRE"/>
    <property type="match status" value="1"/>
</dbReference>
<dbReference type="InterPro" id="IPR027417">
    <property type="entry name" value="P-loop_NTPase"/>
</dbReference>
<evidence type="ECO:0000313" key="4">
    <source>
        <dbReference type="Proteomes" id="UP000294257"/>
    </source>
</evidence>
<feature type="repeat" description="TPR" evidence="1">
    <location>
        <begin position="676"/>
        <end position="709"/>
    </location>
</feature>
<dbReference type="SMART" id="SM00530">
    <property type="entry name" value="HTH_XRE"/>
    <property type="match status" value="1"/>
</dbReference>
<dbReference type="PROSITE" id="PS50005">
    <property type="entry name" value="TPR"/>
    <property type="match status" value="1"/>
</dbReference>
<dbReference type="PROSITE" id="PS50943">
    <property type="entry name" value="HTH_CROC1"/>
    <property type="match status" value="1"/>
</dbReference>
<dbReference type="SUPFAM" id="SSF47413">
    <property type="entry name" value="lambda repressor-like DNA-binding domains"/>
    <property type="match status" value="1"/>
</dbReference>
<dbReference type="PRINTS" id="PR00364">
    <property type="entry name" value="DISEASERSIST"/>
</dbReference>
<dbReference type="InterPro" id="IPR019734">
    <property type="entry name" value="TPR_rpt"/>
</dbReference>
<gene>
    <name evidence="3" type="ORF">EV193_1097</name>
</gene>
<organism evidence="3 4">
    <name type="scientific">Herbihabitans rhizosphaerae</name>
    <dbReference type="NCBI Taxonomy" id="1872711"/>
    <lineage>
        <taxon>Bacteria</taxon>
        <taxon>Bacillati</taxon>
        <taxon>Actinomycetota</taxon>
        <taxon>Actinomycetes</taxon>
        <taxon>Pseudonocardiales</taxon>
        <taxon>Pseudonocardiaceae</taxon>
        <taxon>Herbihabitans</taxon>
    </lineage>
</organism>
<dbReference type="SMART" id="SM00028">
    <property type="entry name" value="TPR"/>
    <property type="match status" value="5"/>
</dbReference>
<evidence type="ECO:0000259" key="2">
    <source>
        <dbReference type="PROSITE" id="PS50943"/>
    </source>
</evidence>
<dbReference type="Pfam" id="PF13560">
    <property type="entry name" value="HTH_31"/>
    <property type="match status" value="1"/>
</dbReference>
<feature type="domain" description="HTH cro/C1-type" evidence="2">
    <location>
        <begin position="15"/>
        <end position="70"/>
    </location>
</feature>
<dbReference type="Gene3D" id="1.10.8.430">
    <property type="entry name" value="Helical domain of apoptotic protease-activating factors"/>
    <property type="match status" value="1"/>
</dbReference>
<dbReference type="Gene3D" id="1.10.260.40">
    <property type="entry name" value="lambda repressor-like DNA-binding domains"/>
    <property type="match status" value="1"/>
</dbReference>
<dbReference type="Pfam" id="PF00931">
    <property type="entry name" value="NB-ARC"/>
    <property type="match status" value="1"/>
</dbReference>
<dbReference type="InterPro" id="IPR010982">
    <property type="entry name" value="Lambda_DNA-bd_dom_sf"/>
</dbReference>
<dbReference type="OrthoDB" id="581105at2"/>
<dbReference type="EMBL" id="SGWQ01000009">
    <property type="protein sequence ID" value="RZS34220.1"/>
    <property type="molecule type" value="Genomic_DNA"/>
</dbReference>
<reference evidence="3 4" key="1">
    <citation type="submission" date="2019-02" db="EMBL/GenBank/DDBJ databases">
        <title>Genomic Encyclopedia of Type Strains, Phase IV (KMG-IV): sequencing the most valuable type-strain genomes for metagenomic binning, comparative biology and taxonomic classification.</title>
        <authorList>
            <person name="Goeker M."/>
        </authorList>
    </citation>
    <scope>NUCLEOTIDE SEQUENCE [LARGE SCALE GENOMIC DNA]</scope>
    <source>
        <strain evidence="3 4">DSM 101727</strain>
    </source>
</reference>